<dbReference type="InterPro" id="IPR015500">
    <property type="entry name" value="Peptidase_S8_subtilisin-rel"/>
</dbReference>
<dbReference type="InterPro" id="IPR023827">
    <property type="entry name" value="Peptidase_S8_Asp-AS"/>
</dbReference>
<evidence type="ECO:0000256" key="4">
    <source>
        <dbReference type="ARBA" id="ARBA00022825"/>
    </source>
</evidence>
<keyword evidence="6" id="KW-0732">Signal</keyword>
<dbReference type="SUPFAM" id="SSF52743">
    <property type="entry name" value="Subtilisin-like"/>
    <property type="match status" value="1"/>
</dbReference>
<keyword evidence="3 5" id="KW-0378">Hydrolase</keyword>
<evidence type="ECO:0000256" key="5">
    <source>
        <dbReference type="PROSITE-ProRule" id="PRU01240"/>
    </source>
</evidence>
<dbReference type="PANTHER" id="PTHR43806:SF41">
    <property type="entry name" value="PEPTIDASE S8_S53 DOMAIN-CONTAINING PROTEIN"/>
    <property type="match status" value="1"/>
</dbReference>
<gene>
    <name evidence="8" type="ORF">RB653_008469</name>
</gene>
<feature type="signal peptide" evidence="6">
    <location>
        <begin position="1"/>
        <end position="24"/>
    </location>
</feature>
<keyword evidence="2 5" id="KW-0645">Protease</keyword>
<comment type="caution">
    <text evidence="8">The sequence shown here is derived from an EMBL/GenBank/DDBJ whole genome shotgun (WGS) entry which is preliminary data.</text>
</comment>
<accession>A0AAN7YU13</accession>
<dbReference type="InterPro" id="IPR050131">
    <property type="entry name" value="Peptidase_S8_subtilisin-like"/>
</dbReference>
<evidence type="ECO:0000256" key="1">
    <source>
        <dbReference type="ARBA" id="ARBA00011073"/>
    </source>
</evidence>
<dbReference type="EMBL" id="JAVFKY010000003">
    <property type="protein sequence ID" value="KAK5578796.1"/>
    <property type="molecule type" value="Genomic_DNA"/>
</dbReference>
<dbReference type="CDD" id="cd07493">
    <property type="entry name" value="Peptidases_S8_9"/>
    <property type="match status" value="1"/>
</dbReference>
<dbReference type="GO" id="GO:0004252">
    <property type="term" value="F:serine-type endopeptidase activity"/>
    <property type="evidence" value="ECO:0007669"/>
    <property type="project" value="UniProtKB-UniRule"/>
</dbReference>
<feature type="active site" description="Charge relay system" evidence="5">
    <location>
        <position position="332"/>
    </location>
</feature>
<organism evidence="8 9">
    <name type="scientific">Dictyostelium firmibasis</name>
    <dbReference type="NCBI Taxonomy" id="79012"/>
    <lineage>
        <taxon>Eukaryota</taxon>
        <taxon>Amoebozoa</taxon>
        <taxon>Evosea</taxon>
        <taxon>Eumycetozoa</taxon>
        <taxon>Dictyostelia</taxon>
        <taxon>Dictyosteliales</taxon>
        <taxon>Dictyosteliaceae</taxon>
        <taxon>Dictyostelium</taxon>
    </lineage>
</organism>
<feature type="active site" description="Charge relay system" evidence="5">
    <location>
        <position position="287"/>
    </location>
</feature>
<dbReference type="Gene3D" id="3.40.50.200">
    <property type="entry name" value="Peptidase S8/S53 domain"/>
    <property type="match status" value="1"/>
</dbReference>
<feature type="domain" description="Peptidase S8/S53" evidence="7">
    <location>
        <begin position="279"/>
        <end position="549"/>
    </location>
</feature>
<dbReference type="PROSITE" id="PS51892">
    <property type="entry name" value="SUBTILASE"/>
    <property type="match status" value="1"/>
</dbReference>
<feature type="chain" id="PRO_5042982192" description="Peptidase S8/S53 domain-containing protein" evidence="6">
    <location>
        <begin position="25"/>
        <end position="671"/>
    </location>
</feature>
<dbReference type="InterPro" id="IPR000209">
    <property type="entry name" value="Peptidase_S8/S53_dom"/>
</dbReference>
<dbReference type="PRINTS" id="PR00723">
    <property type="entry name" value="SUBTILISIN"/>
</dbReference>
<evidence type="ECO:0000256" key="2">
    <source>
        <dbReference type="ARBA" id="ARBA00022670"/>
    </source>
</evidence>
<keyword evidence="4 5" id="KW-0720">Serine protease</keyword>
<name>A0AAN7YU13_9MYCE</name>
<proteinExistence type="inferred from homology"/>
<dbReference type="PANTHER" id="PTHR43806">
    <property type="entry name" value="PEPTIDASE S8"/>
    <property type="match status" value="1"/>
</dbReference>
<dbReference type="InterPro" id="IPR036852">
    <property type="entry name" value="Peptidase_S8/S53_dom_sf"/>
</dbReference>
<dbReference type="GO" id="GO:0006508">
    <property type="term" value="P:proteolysis"/>
    <property type="evidence" value="ECO:0007669"/>
    <property type="project" value="UniProtKB-KW"/>
</dbReference>
<dbReference type="PROSITE" id="PS00136">
    <property type="entry name" value="SUBTILASE_ASP"/>
    <property type="match status" value="1"/>
</dbReference>
<sequence>MIKLKFIILFLILLLQLISIKINCENFKKDKISKHVFGRLGTDLNNSLTLDDQIKLWIFFNSKDYVIENKKTTTQTPVNQYQQIQSITGVNDDSIKRRSKRSINKKVPLFDETDLPVSEKYINEVLKDCNLNNEILSIKLVRKSNWLNSISITTHDSLSISSSSSSSKSNEKFQLNKVIECISNKTFVDSIDLVSKLLNPQPSQDEIKEITHNRFENRKINNFNNNPISKLFGNVKLLSSVQDDSTMNKKFDQSFYGESFQGISQTSIDKLQKLGYDGYGMKIIVMDTGFYKDHEAFKYLKIIGEHNFIDNTNNTQENPIENEDPRYSQNFHGTATLSVLGGYIPGKLVGAAYNASFLLAKTEIVEGEDTVIEEDNWIAALEWGEKLGASIISSSLSYQLYNYPEMNGKDSHLTKAANLAIYKGMIVVNSMGNKDYSIFGAPADGENVISVGAVDSSGRYAPFSSIGPTSDGRIKPDIMALGVGYYIALSTSRSSYTKVDGTSFACPLVASGVALLMQAHPDWNTQQIYQAVLSTGSKASNPDPYVGFGVFNALGAHNFRPSVGDCFSTGCSNHGLCCSGQCQCASGFYGKQCQYKRVECGYRCQYDFNSVCQSNNLGPSYTCVSQNDTSNAVLNQDPFSILFCKKTDNPSTTSPKPSTNSGGLIRIVISL</sequence>
<evidence type="ECO:0000313" key="9">
    <source>
        <dbReference type="Proteomes" id="UP001344447"/>
    </source>
</evidence>
<keyword evidence="9" id="KW-1185">Reference proteome</keyword>
<evidence type="ECO:0000259" key="7">
    <source>
        <dbReference type="Pfam" id="PF00082"/>
    </source>
</evidence>
<evidence type="ECO:0000256" key="3">
    <source>
        <dbReference type="ARBA" id="ARBA00022801"/>
    </source>
</evidence>
<dbReference type="Proteomes" id="UP001344447">
    <property type="component" value="Unassembled WGS sequence"/>
</dbReference>
<protein>
    <recommendedName>
        <fullName evidence="7">Peptidase S8/S53 domain-containing protein</fullName>
    </recommendedName>
</protein>
<dbReference type="FunFam" id="3.40.50.200:FF:000030">
    <property type="entry name" value="Uncharacterized protein"/>
    <property type="match status" value="1"/>
</dbReference>
<evidence type="ECO:0000313" key="8">
    <source>
        <dbReference type="EMBL" id="KAK5578796.1"/>
    </source>
</evidence>
<evidence type="ECO:0000256" key="6">
    <source>
        <dbReference type="SAM" id="SignalP"/>
    </source>
</evidence>
<feature type="active site" description="Charge relay system" evidence="5">
    <location>
        <position position="503"/>
    </location>
</feature>
<dbReference type="AlphaFoldDB" id="A0AAN7YU13"/>
<comment type="similarity">
    <text evidence="1 5">Belongs to the peptidase S8 family.</text>
</comment>
<dbReference type="Pfam" id="PF00082">
    <property type="entry name" value="Peptidase_S8"/>
    <property type="match status" value="1"/>
</dbReference>
<reference evidence="8 9" key="1">
    <citation type="submission" date="2023-11" db="EMBL/GenBank/DDBJ databases">
        <title>Dfirmibasis_genome.</title>
        <authorList>
            <person name="Edelbroek B."/>
            <person name="Kjellin J."/>
            <person name="Jerlstrom-Hultqvist J."/>
            <person name="Soderbom F."/>
        </authorList>
    </citation>
    <scope>NUCLEOTIDE SEQUENCE [LARGE SCALE GENOMIC DNA]</scope>
    <source>
        <strain evidence="8 9">TNS-C-14</strain>
    </source>
</reference>